<dbReference type="InterPro" id="IPR007498">
    <property type="entry name" value="PqiA-like"/>
</dbReference>
<dbReference type="RefSeq" id="WP_249697433.1">
    <property type="nucleotide sequence ID" value="NZ_JAMFLX010000001.1"/>
</dbReference>
<evidence type="ECO:0000256" key="2">
    <source>
        <dbReference type="ARBA" id="ARBA00022475"/>
    </source>
</evidence>
<evidence type="ECO:0000256" key="4">
    <source>
        <dbReference type="ARBA" id="ARBA00022692"/>
    </source>
</evidence>
<protein>
    <submittedName>
        <fullName evidence="8">Paraquat-inducible protein A</fullName>
    </submittedName>
</protein>
<keyword evidence="5 7" id="KW-1133">Transmembrane helix</keyword>
<evidence type="ECO:0000256" key="7">
    <source>
        <dbReference type="SAM" id="Phobius"/>
    </source>
</evidence>
<organism evidence="8 9">
    <name type="scientific">Parendozoicomonas callyspongiae</name>
    <dbReference type="NCBI Taxonomy" id="2942213"/>
    <lineage>
        <taxon>Bacteria</taxon>
        <taxon>Pseudomonadati</taxon>
        <taxon>Pseudomonadota</taxon>
        <taxon>Gammaproteobacteria</taxon>
        <taxon>Oceanospirillales</taxon>
        <taxon>Endozoicomonadaceae</taxon>
        <taxon>Parendozoicomonas</taxon>
    </lineage>
</organism>
<dbReference type="EMBL" id="JAMFLX010000001">
    <property type="protein sequence ID" value="MCL6268601.1"/>
    <property type="molecule type" value="Genomic_DNA"/>
</dbReference>
<evidence type="ECO:0000256" key="6">
    <source>
        <dbReference type="ARBA" id="ARBA00023136"/>
    </source>
</evidence>
<keyword evidence="3" id="KW-0997">Cell inner membrane</keyword>
<keyword evidence="6 7" id="KW-0472">Membrane</keyword>
<dbReference type="Proteomes" id="UP001203338">
    <property type="component" value="Unassembled WGS sequence"/>
</dbReference>
<feature type="transmembrane region" description="Helical" evidence="7">
    <location>
        <begin position="101"/>
        <end position="120"/>
    </location>
</feature>
<dbReference type="Pfam" id="PF04403">
    <property type="entry name" value="PqiA"/>
    <property type="match status" value="1"/>
</dbReference>
<feature type="transmembrane region" description="Helical" evidence="7">
    <location>
        <begin position="168"/>
        <end position="189"/>
    </location>
</feature>
<evidence type="ECO:0000313" key="9">
    <source>
        <dbReference type="Proteomes" id="UP001203338"/>
    </source>
</evidence>
<accession>A0ABT0PC32</accession>
<comment type="caution">
    <text evidence="8">The sequence shown here is derived from an EMBL/GenBank/DDBJ whole genome shotgun (WGS) entry which is preliminary data.</text>
</comment>
<keyword evidence="4 7" id="KW-0812">Transmembrane</keyword>
<proteinExistence type="predicted"/>
<comment type="subcellular location">
    <subcellularLocation>
        <location evidence="1">Cell inner membrane</location>
    </subcellularLocation>
</comment>
<keyword evidence="2" id="KW-1003">Cell membrane</keyword>
<feature type="transmembrane region" description="Helical" evidence="7">
    <location>
        <begin position="141"/>
        <end position="162"/>
    </location>
</feature>
<evidence type="ECO:0000256" key="1">
    <source>
        <dbReference type="ARBA" id="ARBA00004533"/>
    </source>
</evidence>
<evidence type="ECO:0000256" key="5">
    <source>
        <dbReference type="ARBA" id="ARBA00022989"/>
    </source>
</evidence>
<dbReference type="PANTHER" id="PTHR30462:SF3">
    <property type="entry name" value="INTERMEMBRANE TRANSPORT PROTEIN PQIA"/>
    <property type="match status" value="1"/>
</dbReference>
<feature type="transmembrane region" description="Helical" evidence="7">
    <location>
        <begin position="41"/>
        <end position="61"/>
    </location>
</feature>
<dbReference type="InterPro" id="IPR051800">
    <property type="entry name" value="PqiA-PqiB_transport"/>
</dbReference>
<reference evidence="8 9" key="1">
    <citation type="submission" date="2022-05" db="EMBL/GenBank/DDBJ databases">
        <authorList>
            <person name="Park J.-S."/>
        </authorList>
    </citation>
    <scope>NUCLEOTIDE SEQUENCE [LARGE SCALE GENOMIC DNA]</scope>
    <source>
        <strain evidence="8 9">2012CJ34-2</strain>
    </source>
</reference>
<dbReference type="PANTHER" id="PTHR30462">
    <property type="entry name" value="INTERMEMBRANE TRANSPORT PROTEIN PQIB-RELATED"/>
    <property type="match status" value="1"/>
</dbReference>
<evidence type="ECO:0000256" key="3">
    <source>
        <dbReference type="ARBA" id="ARBA00022519"/>
    </source>
</evidence>
<evidence type="ECO:0000313" key="8">
    <source>
        <dbReference type="EMBL" id="MCL6268601.1"/>
    </source>
</evidence>
<gene>
    <name evidence="8" type="ORF">M3P05_01360</name>
</gene>
<sequence length="196" mass="21798">MNKPARICSTCHLTSITSNAFCPRCRQKLYVRKPDSLKRTLALLLSATLLYIPANVLPIMIIEKMGQGKSDTIMTGVIALAGSGMVPIAIVVFVASIVVPLFKIIGITLLLLHASGLWHGNTLRLQKLYRFIDWVGRWSMLDIFMISVLISLVQFRILSIYAGQGATAFAAVVVLTMLASHTFDSRLLWDRWQAHE</sequence>
<name>A0ABT0PC32_9GAMM</name>
<feature type="transmembrane region" description="Helical" evidence="7">
    <location>
        <begin position="73"/>
        <end position="95"/>
    </location>
</feature>
<keyword evidence="9" id="KW-1185">Reference proteome</keyword>